<dbReference type="PANTHER" id="PTHR31280">
    <property type="entry name" value="PROTEIN UNC-13 HOMOLOG"/>
    <property type="match status" value="1"/>
</dbReference>
<dbReference type="OrthoDB" id="2015333at2759"/>
<gene>
    <name evidence="4" type="ORF">ANE_LOCUS18116</name>
</gene>
<organism evidence="4 5">
    <name type="scientific">Arabis nemorensis</name>
    <dbReference type="NCBI Taxonomy" id="586526"/>
    <lineage>
        <taxon>Eukaryota</taxon>
        <taxon>Viridiplantae</taxon>
        <taxon>Streptophyta</taxon>
        <taxon>Embryophyta</taxon>
        <taxon>Tracheophyta</taxon>
        <taxon>Spermatophyta</taxon>
        <taxon>Magnoliopsida</taxon>
        <taxon>eudicotyledons</taxon>
        <taxon>Gunneridae</taxon>
        <taxon>Pentapetalae</taxon>
        <taxon>rosids</taxon>
        <taxon>malvids</taxon>
        <taxon>Brassicales</taxon>
        <taxon>Brassicaceae</taxon>
        <taxon>Arabideae</taxon>
        <taxon>Arabis</taxon>
    </lineage>
</organism>
<dbReference type="PROSITE" id="PS51259">
    <property type="entry name" value="MHD2"/>
    <property type="match status" value="1"/>
</dbReference>
<dbReference type="InterPro" id="IPR014770">
    <property type="entry name" value="Munc13_1"/>
</dbReference>
<sequence length="1135" mass="128719">MNSLLQRYRNDRRKLLEFLMSSGLVKELRSPSGSTTSLAPADLDALSADYVLDCVKSGGIIDVSRGTEKYNFESSYPVTIQSESGDSYFLVSSPDVAGSPPHRMPPQPVNMEKSSNNGLDMSCHDDSSSTPSSRDNYIFKEETPDIKPMKPIKIIPLGLPPLRTGLSDDDLREAAYELMIASMLLSSVEAHPTQRRKIEKGSKLLLSLKRKEKSHLQPQISNAHSEVINMFRVQMQISSKMDTCIRRNLVQLAQLRTGEQIDLPLLALGLLVGIFKSDFPNEKLYMNWKTRQANLLEEVLCFSCSLEKNERATIRKCLATIRDSKEWDVVMSSSLRIEVLSSIRQVASKLSSLPGRCGIEEEIYYWTSIYHLNIRLYEKLLFGVFDILEEGELIEDASSMLFHMKSIWSTLGITENLHNAIYGWVLFQQFVCTGEPSLLGSAIKELQKLTSTEESNPKEDVYISHLVCSRQTIGKEIRLGLVKAVFMSVSAWCDDKLLDYHLHFGKKHRDFGMLVSLASTVGLPSADCTRTELIKLDTLSDDVGDKIQSYVQNSIKGACARAAHFAYVKSHGERTHALALLASELSVIAKAEINEFVPVFSKWLPECMMISAMLLHRFYGERLTPFLEGISSISGDVRKVVPAAYMLEEDLTQLYNSHSRSKLRKPYLHKLKNFEIERVVKPVMLDWLISQHDHILQWTRRAFEIEEWEPLSVHQRHAASIVEIFRIIEETVSQLFGLHLPVDITHLQALLSLIYHNLDTYLQSIFDQLVDKKLLYPSPPPLTRFTEGVMPAMKRKSLEFTEPDNIVVKKLDGLTVTKLCIRLNTLCYIQKQISTTEDGIRKSLTLVGSSLDKRTRIEIDEAEEDNSLTHSEAIDELFATTYDSLRDTNANCITKTRDLIGARVIFWDLRDMFLVQLYNGTVEGARLERLLPHIDSVLDNVCSLSYEDSRDMVVLSICRSALEAYVRVLLDGGPTRAFSDSDIPLMEEDLSILKEFFIADGEGLPRSLVDQEAKQAKEILDLYSLESEMLTQMLMTASELINMGVSSEQRRLEDAQTLVRVLCHKKDRTASKFLKRQYELPMSSEYEYVTSNLPAFSEIVRTTSTRWSTTSQNSFSSLKKKIQEATSEIRNNSGW</sequence>
<dbReference type="AlphaFoldDB" id="A0A565C242"/>
<proteinExistence type="predicted"/>
<evidence type="ECO:0000313" key="5">
    <source>
        <dbReference type="Proteomes" id="UP000489600"/>
    </source>
</evidence>
<dbReference type="InterPro" id="IPR057984">
    <property type="entry name" value="PATROL1_C"/>
</dbReference>
<evidence type="ECO:0000313" key="4">
    <source>
        <dbReference type="EMBL" id="VVB07672.1"/>
    </source>
</evidence>
<name>A0A565C242_9BRAS</name>
<dbReference type="InterPro" id="IPR008528">
    <property type="entry name" value="unc-13_homologue"/>
</dbReference>
<accession>A0A565C242</accession>
<evidence type="ECO:0000259" key="3">
    <source>
        <dbReference type="PROSITE" id="PS51259"/>
    </source>
</evidence>
<dbReference type="EMBL" id="CABITT030000006">
    <property type="protein sequence ID" value="VVB07672.1"/>
    <property type="molecule type" value="Genomic_DNA"/>
</dbReference>
<dbReference type="Pfam" id="PF25761">
    <property type="entry name" value="TPR_PATROL1"/>
    <property type="match status" value="1"/>
</dbReference>
<dbReference type="PROSITE" id="PS51258">
    <property type="entry name" value="MHD1"/>
    <property type="match status" value="1"/>
</dbReference>
<protein>
    <recommendedName>
        <fullName evidence="6">MHD1 domain-containing protein</fullName>
    </recommendedName>
</protein>
<keyword evidence="5" id="KW-1185">Reference proteome</keyword>
<dbReference type="Gene3D" id="1.10.357.50">
    <property type="match status" value="1"/>
</dbReference>
<dbReference type="PANTHER" id="PTHR31280:SF3">
    <property type="entry name" value="DNA TOPOISOMERASE 4 SUBUNIT B (DUF810)"/>
    <property type="match status" value="1"/>
</dbReference>
<evidence type="ECO:0000256" key="1">
    <source>
        <dbReference type="SAM" id="MobiDB-lite"/>
    </source>
</evidence>
<feature type="domain" description="MHD2" evidence="3">
    <location>
        <begin position="924"/>
        <end position="1034"/>
    </location>
</feature>
<reference evidence="4" key="1">
    <citation type="submission" date="2019-07" db="EMBL/GenBank/DDBJ databases">
        <authorList>
            <person name="Dittberner H."/>
        </authorList>
    </citation>
    <scope>NUCLEOTIDE SEQUENCE [LARGE SCALE GENOMIC DNA]</scope>
</reference>
<evidence type="ECO:0000259" key="2">
    <source>
        <dbReference type="PROSITE" id="PS51258"/>
    </source>
</evidence>
<comment type="caution">
    <text evidence="4">The sequence shown here is derived from an EMBL/GenBank/DDBJ whole genome shotgun (WGS) entry which is preliminary data.</text>
</comment>
<dbReference type="InterPro" id="IPR014772">
    <property type="entry name" value="Munc13_dom-2"/>
</dbReference>
<feature type="domain" description="MHD1" evidence="2">
    <location>
        <begin position="649"/>
        <end position="769"/>
    </location>
</feature>
<evidence type="ECO:0008006" key="6">
    <source>
        <dbReference type="Google" id="ProtNLM"/>
    </source>
</evidence>
<feature type="region of interest" description="Disordered" evidence="1">
    <location>
        <begin position="94"/>
        <end position="136"/>
    </location>
</feature>
<dbReference type="Proteomes" id="UP000489600">
    <property type="component" value="Unassembled WGS sequence"/>
</dbReference>